<dbReference type="EMBL" id="CP039396">
    <property type="protein sequence ID" value="QCD42591.1"/>
    <property type="molecule type" value="Genomic_DNA"/>
</dbReference>
<evidence type="ECO:0000313" key="2">
    <source>
        <dbReference type="Proteomes" id="UP000297149"/>
    </source>
</evidence>
<protein>
    <submittedName>
        <fullName evidence="1">Uncharacterized protein</fullName>
    </submittedName>
</protein>
<keyword evidence="2" id="KW-1185">Reference proteome</keyword>
<reference evidence="2" key="1">
    <citation type="submission" date="2019-02" db="EMBL/GenBank/DDBJ databases">
        <title>Isolation and identification of novel species under the genus Muribaculum.</title>
        <authorList>
            <person name="Miyake S."/>
            <person name="Ding Y."/>
            <person name="Low A."/>
            <person name="Soh M."/>
            <person name="Seedorf H."/>
        </authorList>
    </citation>
    <scope>NUCLEOTIDE SEQUENCE [LARGE SCALE GENOMIC DNA]</scope>
    <source>
        <strain evidence="2">H5</strain>
    </source>
</reference>
<accession>A0A4P7W3R0</accession>
<dbReference type="RefSeq" id="WP_136415748.1">
    <property type="nucleotide sequence ID" value="NZ_CP039396.1"/>
</dbReference>
<organism evidence="1 2">
    <name type="scientific">Duncaniella dubosii</name>
    <dbReference type="NCBI Taxonomy" id="2518971"/>
    <lineage>
        <taxon>Bacteria</taxon>
        <taxon>Pseudomonadati</taxon>
        <taxon>Bacteroidota</taxon>
        <taxon>Bacteroidia</taxon>
        <taxon>Bacteroidales</taxon>
        <taxon>Muribaculaceae</taxon>
        <taxon>Duncaniella</taxon>
    </lineage>
</organism>
<evidence type="ECO:0000313" key="1">
    <source>
        <dbReference type="EMBL" id="QCD42591.1"/>
    </source>
</evidence>
<dbReference type="Proteomes" id="UP000297149">
    <property type="component" value="Chromosome"/>
</dbReference>
<gene>
    <name evidence="1" type="ORF">E7747_10050</name>
</gene>
<dbReference type="AlphaFoldDB" id="A0A4P7W3R0"/>
<name>A0A4P7W3R0_9BACT</name>
<proteinExistence type="predicted"/>
<sequence>MNGGLLLETAKWRDVVELGLCMAIHDVCNDSQFENCTPLDFANFLNVREEAKSIAVLPKEKLRVCYMVFAVASNISPRKEAETWARLFLQRCGIARSYYDKHRSDICAGHATEDNRNYRKSIDEAIEEWCSRRRIP</sequence>
<dbReference type="KEGG" id="ddb:E7747_10050"/>